<dbReference type="InterPro" id="IPR004724">
    <property type="entry name" value="ENaC_chordates"/>
</dbReference>
<evidence type="ECO:0000313" key="16">
    <source>
        <dbReference type="Proteomes" id="UP000472240"/>
    </source>
</evidence>
<dbReference type="InParanoid" id="A0A671EZ15"/>
<accession>A0A671EZ15</accession>
<dbReference type="Pfam" id="PF00858">
    <property type="entry name" value="ASC"/>
    <property type="match status" value="1"/>
</dbReference>
<keyword evidence="7" id="KW-0915">Sodium</keyword>
<proteinExistence type="predicted"/>
<keyword evidence="9" id="KW-0472">Membrane</keyword>
<reference evidence="15" key="4">
    <citation type="submission" date="2025-08" db="UniProtKB">
        <authorList>
            <consortium name="Ensembl"/>
        </authorList>
    </citation>
    <scope>IDENTIFICATION</scope>
</reference>
<protein>
    <submittedName>
        <fullName evidence="15">Sodium channel epithelial 1 subunit delta</fullName>
    </submittedName>
</protein>
<dbReference type="PANTHER" id="PTHR11690:SF132">
    <property type="entry name" value="AMILORIDE-SENSITIVE SODIUM CHANNEL SUBUNIT DELTA"/>
    <property type="match status" value="1"/>
</dbReference>
<gene>
    <name evidence="15" type="primary">SCNN1D</name>
</gene>
<evidence type="ECO:0000256" key="13">
    <source>
        <dbReference type="ARBA" id="ARBA00049941"/>
    </source>
</evidence>
<dbReference type="Gene3D" id="1.10.287.770">
    <property type="entry name" value="YojJ-like"/>
    <property type="match status" value="1"/>
</dbReference>
<evidence type="ECO:0000256" key="12">
    <source>
        <dbReference type="ARBA" id="ARBA00036239"/>
    </source>
</evidence>
<reference evidence="16" key="3">
    <citation type="submission" date="2018-12" db="EMBL/GenBank/DDBJ databases">
        <title>G10K-VGP greater horseshoe bat female genome, primary haplotype.</title>
        <authorList>
            <person name="Teeling E."/>
            <person name="Myers G."/>
            <person name="Vernes S."/>
            <person name="Pippel M."/>
            <person name="Winkler S."/>
            <person name="Fedrigo O."/>
            <person name="Rhie A."/>
            <person name="Koren S."/>
            <person name="Phillippy A."/>
            <person name="Lewin H."/>
            <person name="Damas J."/>
            <person name="Howe K."/>
            <person name="Mountcastle J."/>
            <person name="Jarvis E.D."/>
        </authorList>
    </citation>
    <scope>NUCLEOTIDE SEQUENCE [LARGE SCALE GENOMIC DNA]</scope>
</reference>
<evidence type="ECO:0000256" key="7">
    <source>
        <dbReference type="ARBA" id="ARBA00023053"/>
    </source>
</evidence>
<evidence type="ECO:0000256" key="5">
    <source>
        <dbReference type="ARBA" id="ARBA00022692"/>
    </source>
</evidence>
<name>A0A671EZ15_RHIFE</name>
<keyword evidence="8" id="KW-0406">Ion transport</keyword>
<feature type="region of interest" description="Disordered" evidence="14">
    <location>
        <begin position="562"/>
        <end position="611"/>
    </location>
</feature>
<evidence type="ECO:0000256" key="11">
    <source>
        <dbReference type="ARBA" id="ARBA00023303"/>
    </source>
</evidence>
<dbReference type="PROSITE" id="PS01206">
    <property type="entry name" value="ASC"/>
    <property type="match status" value="1"/>
</dbReference>
<keyword evidence="11" id="KW-0407">Ion channel</keyword>
<reference evidence="15 16" key="1">
    <citation type="journal article" date="2015" name="Annu Rev Anim Biosci">
        <title>The Genome 10K Project: a way forward.</title>
        <authorList>
            <person name="Koepfli K.P."/>
            <person name="Paten B."/>
            <person name="O'Brien S.J."/>
            <person name="Koepfli K.P."/>
            <person name="Paten B."/>
            <person name="Antunes A."/>
            <person name="Belov K."/>
            <person name="Bustamante C."/>
            <person name="Castoe T.A."/>
            <person name="Clawson H."/>
            <person name="Crawford A.J."/>
            <person name="Diekhans M."/>
            <person name="Distel D."/>
            <person name="Durbin R."/>
            <person name="Earl D."/>
            <person name="Fujita M.K."/>
            <person name="Gamble T."/>
            <person name="Georges A."/>
            <person name="Gemmell N."/>
            <person name="Gilbert M.T."/>
            <person name="Graves J.M."/>
            <person name="Green R.E."/>
            <person name="Hickey G."/>
            <person name="Jarvis E.D."/>
            <person name="Johnson W."/>
            <person name="Komissarov A."/>
            <person name="Korf I."/>
            <person name="Kuhn R."/>
            <person name="Larkin D.M."/>
            <person name="Lewin H."/>
            <person name="Lopez J.V."/>
            <person name="Ma J."/>
            <person name="Marques-Bonet T."/>
            <person name="Miller W."/>
            <person name="Murphy R."/>
            <person name="Pevzner P."/>
            <person name="Shapiro B."/>
            <person name="Steiner C."/>
            <person name="Tamazian G."/>
            <person name="Venkatesh B."/>
            <person name="Wang J."/>
            <person name="Wayne R."/>
            <person name="Wiley E."/>
            <person name="Yang H."/>
            <person name="Zhang G."/>
            <person name="Haussler D."/>
            <person name="Ryder O."/>
            <person name="O'Brien S.J."/>
        </authorList>
    </citation>
    <scope>NUCLEOTIDE SEQUENCE</scope>
</reference>
<evidence type="ECO:0000256" key="8">
    <source>
        <dbReference type="ARBA" id="ARBA00023065"/>
    </source>
</evidence>
<dbReference type="FunCoup" id="A0A671EZ15">
    <property type="interactions" value="28"/>
</dbReference>
<dbReference type="InterPro" id="IPR020903">
    <property type="entry name" value="ENaC_CS"/>
</dbReference>
<reference evidence="15 16" key="2">
    <citation type="journal article" date="2018" name="Annu Rev Anim Biosci">
        <title>Bat Biology, Genomes, and the Bat1K Project: To Generate Chromosome-Level Genomes for All Living Bat Species.</title>
        <authorList>
            <person name="Teeling E.C."/>
            <person name="Vernes S.C."/>
            <person name="Davalos L.M."/>
            <person name="Ray D.A."/>
            <person name="Gilbert M.T.P."/>
            <person name="Myers E."/>
        </authorList>
    </citation>
    <scope>NUCLEOTIDE SEQUENCE</scope>
</reference>
<keyword evidence="16" id="KW-1185">Reference proteome</keyword>
<comment type="catalytic activity">
    <reaction evidence="12">
        <text>Na(+)(in) = Na(+)(out)</text>
        <dbReference type="Rhea" id="RHEA:34963"/>
        <dbReference type="ChEBI" id="CHEBI:29101"/>
    </reaction>
</comment>
<feature type="compositionally biased region" description="Polar residues" evidence="14">
    <location>
        <begin position="562"/>
        <end position="582"/>
    </location>
</feature>
<dbReference type="GO" id="GO:0006883">
    <property type="term" value="P:intracellular sodium ion homeostasis"/>
    <property type="evidence" value="ECO:0007669"/>
    <property type="project" value="Ensembl"/>
</dbReference>
<dbReference type="OMA" id="KPEASHM"/>
<evidence type="ECO:0000256" key="4">
    <source>
        <dbReference type="ARBA" id="ARBA00022475"/>
    </source>
</evidence>
<keyword evidence="4" id="KW-1003">Cell membrane</keyword>
<evidence type="ECO:0000256" key="6">
    <source>
        <dbReference type="ARBA" id="ARBA00022989"/>
    </source>
</evidence>
<sequence>NLQHRTGDQEAVTQAVGAGLGTWKSPEVQPSLPEEGRGERLVELHTSFRELFTFFCTNATMHGAIRLVCSSQNRLKTVCWGLLLLGALGTLYWQFGLLFEQYWQYPVIMTVSVHSERKLFPSVTLCDMNPHRPSLARSQLLALDAFAQENIYALYKFNFSVSGDAPFAEAPGPEPAFQLDRAIRLQRLRGPGGQNKVGFRLCNSTGGDCFYRAYPSGVTAVRAWYRFHYISILALLPTDREDSHRSQGGHFVFSCRYNGQDCQARHFQTFHHPTYGSCYTFNGDWAAQRPGITHGISLVLRAEQQDHLPLLSTEAGIKVMVHKRNHTPFLEHRGFSVRPGTETTIGIREDEVHRLGSPYGSCTDGVEGLDVPLLYNTSYTMQACLVSCFQQLMVETCSCGYYFYPLPTGAEYCSSARHPAWGHCFYRLYRDLETHRLSCATRCPRPCRESSYKLSAGTARWPSSTSADWILAVLGQAQHPTSVLHSRSNVAKVNIFYQELNYRTVDETPVYSVPQLLSAMGSLWSLWFGSSVLSVLELLELLLDAIALTVLLGCRRLRCAQGPSQGSNGHPTPSQRPPSSGDASRALTGVSAEERGQEWVSRFLTPEPNCT</sequence>
<evidence type="ECO:0000256" key="10">
    <source>
        <dbReference type="ARBA" id="ARBA00023201"/>
    </source>
</evidence>
<dbReference type="GO" id="GO:0071468">
    <property type="term" value="P:cellular response to acidic pH"/>
    <property type="evidence" value="ECO:0007669"/>
    <property type="project" value="Ensembl"/>
</dbReference>
<dbReference type="GeneTree" id="ENSGT00940000162685"/>
<organism evidence="15 16">
    <name type="scientific">Rhinolophus ferrumequinum</name>
    <name type="common">Greater horseshoe bat</name>
    <dbReference type="NCBI Taxonomy" id="59479"/>
    <lineage>
        <taxon>Eukaryota</taxon>
        <taxon>Metazoa</taxon>
        <taxon>Chordata</taxon>
        <taxon>Craniata</taxon>
        <taxon>Vertebrata</taxon>
        <taxon>Euteleostomi</taxon>
        <taxon>Mammalia</taxon>
        <taxon>Eutheria</taxon>
        <taxon>Laurasiatheria</taxon>
        <taxon>Chiroptera</taxon>
        <taxon>Yinpterochiroptera</taxon>
        <taxon>Rhinolophoidea</taxon>
        <taxon>Rhinolophidae</taxon>
        <taxon>Rhinolophinae</taxon>
        <taxon>Rhinolophus</taxon>
    </lineage>
</organism>
<dbReference type="GO" id="GO:0098719">
    <property type="term" value="P:sodium ion import across plasma membrane"/>
    <property type="evidence" value="ECO:0007669"/>
    <property type="project" value="Ensembl"/>
</dbReference>
<dbReference type="AlphaFoldDB" id="A0A671EZ15"/>
<evidence type="ECO:0000313" key="15">
    <source>
        <dbReference type="Ensembl" id="ENSRFEP00010015537.1"/>
    </source>
</evidence>
<dbReference type="PANTHER" id="PTHR11690">
    <property type="entry name" value="AMILORIDE-SENSITIVE SODIUM CHANNEL-RELATED"/>
    <property type="match status" value="1"/>
</dbReference>
<dbReference type="GO" id="GO:0034706">
    <property type="term" value="C:sodium channel complex"/>
    <property type="evidence" value="ECO:0007669"/>
    <property type="project" value="Ensembl"/>
</dbReference>
<evidence type="ECO:0000256" key="14">
    <source>
        <dbReference type="SAM" id="MobiDB-lite"/>
    </source>
</evidence>
<evidence type="ECO:0000256" key="2">
    <source>
        <dbReference type="ARBA" id="ARBA00022448"/>
    </source>
</evidence>
<dbReference type="Ensembl" id="ENSRFET00010016960.1">
    <property type="protein sequence ID" value="ENSRFEP00010015537.1"/>
    <property type="gene ID" value="ENSRFEG00010010322.1"/>
</dbReference>
<dbReference type="NCBIfam" id="TIGR00859">
    <property type="entry name" value="ENaC"/>
    <property type="match status" value="1"/>
</dbReference>
<keyword evidence="5" id="KW-0812">Transmembrane</keyword>
<dbReference type="GO" id="GO:0005886">
    <property type="term" value="C:plasma membrane"/>
    <property type="evidence" value="ECO:0007669"/>
    <property type="project" value="UniProtKB-SubCell"/>
</dbReference>
<evidence type="ECO:0000256" key="1">
    <source>
        <dbReference type="ARBA" id="ARBA00004651"/>
    </source>
</evidence>
<dbReference type="Gene3D" id="2.60.470.10">
    <property type="entry name" value="Acid-sensing ion channels like domains"/>
    <property type="match status" value="1"/>
</dbReference>
<dbReference type="GO" id="GO:0015280">
    <property type="term" value="F:ligand-gated sodium channel activity"/>
    <property type="evidence" value="ECO:0007669"/>
    <property type="project" value="InterPro"/>
</dbReference>
<dbReference type="GO" id="GO:0015629">
    <property type="term" value="C:actin cytoskeleton"/>
    <property type="evidence" value="ECO:0007669"/>
    <property type="project" value="Ensembl"/>
</dbReference>
<keyword evidence="2" id="KW-0813">Transport</keyword>
<keyword evidence="3" id="KW-0894">Sodium channel</keyword>
<comment type="function">
    <text evidence="13">This is one of the three pore-forming subunits of the heterotrimeric epithelial sodium channel (ENaC), a critical regulator of sodium balance and fluid homeostasis. ENaC operates in epithelial tissues, where it mediates the electrodiffusion of sodium ions from extracellular fluid through the apical membrane of cells, with water following osmotically. It plays a key role in maintaining sodium homeostasis through electrogenic sodium reabsorption in the kidneys. Additionally, ENaC is essential for airway surface liquid homeostasis, which is crucial for proper mucus clearance.</text>
</comment>
<evidence type="ECO:0000256" key="9">
    <source>
        <dbReference type="ARBA" id="ARBA00023136"/>
    </source>
</evidence>
<evidence type="ECO:0000256" key="3">
    <source>
        <dbReference type="ARBA" id="ARBA00022461"/>
    </source>
</evidence>
<dbReference type="InterPro" id="IPR001873">
    <property type="entry name" value="ENaC"/>
</dbReference>
<dbReference type="Proteomes" id="UP000472240">
    <property type="component" value="Chromosome 9"/>
</dbReference>
<keyword evidence="6" id="KW-1133">Transmembrane helix</keyword>
<reference evidence="15" key="5">
    <citation type="submission" date="2025-09" db="UniProtKB">
        <authorList>
            <consortium name="Ensembl"/>
        </authorList>
    </citation>
    <scope>IDENTIFICATION</scope>
</reference>
<keyword evidence="10" id="KW-0739">Sodium transport</keyword>
<dbReference type="PRINTS" id="PR01078">
    <property type="entry name" value="AMINACHANNEL"/>
</dbReference>
<comment type="subcellular location">
    <subcellularLocation>
        <location evidence="1">Cell membrane</location>
        <topology evidence="1">Multi-pass membrane protein</topology>
    </subcellularLocation>
</comment>